<dbReference type="EMBL" id="PNBA02000020">
    <property type="protein sequence ID" value="KAG6388808.1"/>
    <property type="molecule type" value="Genomic_DNA"/>
</dbReference>
<proteinExistence type="predicted"/>
<reference evidence="3" key="1">
    <citation type="submission" date="2018-01" db="EMBL/GenBank/DDBJ databases">
        <authorList>
            <person name="Mao J.F."/>
        </authorList>
    </citation>
    <scope>NUCLEOTIDE SEQUENCE</scope>
    <source>
        <strain evidence="3">Huo1</strain>
        <tissue evidence="3">Leaf</tissue>
    </source>
</reference>
<reference evidence="3" key="2">
    <citation type="submission" date="2020-08" db="EMBL/GenBank/DDBJ databases">
        <title>Plant Genome Project.</title>
        <authorList>
            <person name="Zhang R.-G."/>
        </authorList>
    </citation>
    <scope>NUCLEOTIDE SEQUENCE</scope>
    <source>
        <strain evidence="3">Huo1</strain>
        <tissue evidence="3">Leaf</tissue>
    </source>
</reference>
<gene>
    <name evidence="3" type="ORF">SASPL_150244</name>
</gene>
<evidence type="ECO:0000256" key="1">
    <source>
        <dbReference type="SAM" id="MobiDB-lite"/>
    </source>
</evidence>
<organism evidence="3">
    <name type="scientific">Salvia splendens</name>
    <name type="common">Scarlet sage</name>
    <dbReference type="NCBI Taxonomy" id="180675"/>
    <lineage>
        <taxon>Eukaryota</taxon>
        <taxon>Viridiplantae</taxon>
        <taxon>Streptophyta</taxon>
        <taxon>Embryophyta</taxon>
        <taxon>Tracheophyta</taxon>
        <taxon>Spermatophyta</taxon>
        <taxon>Magnoliopsida</taxon>
        <taxon>eudicotyledons</taxon>
        <taxon>Gunneridae</taxon>
        <taxon>Pentapetalae</taxon>
        <taxon>asterids</taxon>
        <taxon>lamiids</taxon>
        <taxon>Lamiales</taxon>
        <taxon>Lamiaceae</taxon>
        <taxon>Nepetoideae</taxon>
        <taxon>Mentheae</taxon>
        <taxon>Salviinae</taxon>
        <taxon>Salvia</taxon>
        <taxon>Salvia subgen. Calosphace</taxon>
        <taxon>core Calosphace</taxon>
    </lineage>
</organism>
<dbReference type="InterPro" id="IPR000253">
    <property type="entry name" value="FHA_dom"/>
</dbReference>
<accession>A0A8X8W5U5</accession>
<dbReference type="Proteomes" id="UP000298416">
    <property type="component" value="Unassembled WGS sequence"/>
</dbReference>
<feature type="region of interest" description="Disordered" evidence="1">
    <location>
        <begin position="398"/>
        <end position="417"/>
    </location>
</feature>
<dbReference type="PANTHER" id="PTHR22593">
    <property type="entry name" value="TRANSMEMBRANE PROTEIN 18"/>
    <property type="match status" value="1"/>
</dbReference>
<dbReference type="Gene3D" id="2.60.200.20">
    <property type="match status" value="1"/>
</dbReference>
<dbReference type="GO" id="GO:0031965">
    <property type="term" value="C:nuclear membrane"/>
    <property type="evidence" value="ECO:0007669"/>
    <property type="project" value="TreeGrafter"/>
</dbReference>
<dbReference type="InterPro" id="IPR002716">
    <property type="entry name" value="PIN_dom"/>
</dbReference>
<name>A0A8X8W5U5_SALSN</name>
<protein>
    <recommendedName>
        <fullName evidence="2">FHA domain-containing protein</fullName>
    </recommendedName>
</protein>
<dbReference type="PANTHER" id="PTHR22593:SF8">
    <property type="entry name" value="FHA DOMAIN-CONTAINING PROTEIN PS1"/>
    <property type="match status" value="1"/>
</dbReference>
<dbReference type="AlphaFoldDB" id="A0A8X8W5U5"/>
<evidence type="ECO:0000313" key="4">
    <source>
        <dbReference type="Proteomes" id="UP000298416"/>
    </source>
</evidence>
<dbReference type="Pfam" id="PF13638">
    <property type="entry name" value="PIN_4"/>
    <property type="match status" value="1"/>
</dbReference>
<dbReference type="PROSITE" id="PS50006">
    <property type="entry name" value="FHA_DOMAIN"/>
    <property type="match status" value="1"/>
</dbReference>
<dbReference type="SUPFAM" id="SSF49879">
    <property type="entry name" value="SMAD/FHA domain"/>
    <property type="match status" value="1"/>
</dbReference>
<feature type="region of interest" description="Disordered" evidence="1">
    <location>
        <begin position="289"/>
        <end position="310"/>
    </location>
</feature>
<keyword evidence="4" id="KW-1185">Reference proteome</keyword>
<dbReference type="OrthoDB" id="444265at2759"/>
<comment type="caution">
    <text evidence="3">The sequence shown here is derived from an EMBL/GenBank/DDBJ whole genome shotgun (WGS) entry which is preliminary data.</text>
</comment>
<evidence type="ECO:0000313" key="3">
    <source>
        <dbReference type="EMBL" id="KAG6388808.1"/>
    </source>
</evidence>
<dbReference type="Pfam" id="PF00498">
    <property type="entry name" value="FHA"/>
    <property type="match status" value="1"/>
</dbReference>
<dbReference type="SMART" id="SM00240">
    <property type="entry name" value="FHA"/>
    <property type="match status" value="1"/>
</dbReference>
<feature type="domain" description="FHA" evidence="2">
    <location>
        <begin position="58"/>
        <end position="109"/>
    </location>
</feature>
<dbReference type="Gene3D" id="3.40.50.1010">
    <property type="entry name" value="5'-nuclease"/>
    <property type="match status" value="1"/>
</dbReference>
<evidence type="ECO:0000259" key="2">
    <source>
        <dbReference type="PROSITE" id="PS50006"/>
    </source>
</evidence>
<sequence>MAENQEQVEPKERQIPVFTVLKNCCILKNIFVLDNPPPISSSSSGEISGQKPEIEEVLLVGRHPDCNIKLEHPSISRFHLRIHSKPDSRSLFVTDLSSIHGTCISGKRIEPGITMELVPGDTLKLGESSRLYRLGWVPISSAYEVNDPFVPQLDALDIVDENTQGADQEENHLSHENELDRDLTDEIEAIMWQFSEENQGLSGQETAAEVENSRSPEIFNDENKASEMFNDENEASEMFNDENEASEMCNDENEISGSQLLSLGASFSGDGNEEAEEDDEGNYLIETMEDRPLCEEETTPPRPEDEAEIVSSPEICKDENEFYSSQQGRIPLTEIVEASEIRSEKRLGMNIWSRRGKSEGVKIRTSRSKAACTSIHMSAQVRSLLVEDRVNKPMVKDQCGASPDKDEENFIPNKENASPDSCLVRSLGKKFDQALKSESVSDDESFTSDKENMTPNSHLLKSIKNVGSSQEARCPNLHTPSPLKIDSRVILQELKSVSKSHCVFKAAEREPFLPLPVVSSGDNKSTPTPPVRECMEREGRCVNYSKASGNRWIIVVDTGCLLNKKSRRELQLLRGLRGTSLVIPRIVLKELDCMVRRASFLSRMTEASSALQWIEECMASTTCWIHVQSSAEESRLVPPTPPAAAPARWLSEEEGAFPVGSAPFSPYTLQEIVTPSPADHILESALYFKQAMDGKLVLLSDDVTLKIKAMAEGVICETAREFRTSLVNPFSARFLYSDSSPRGATWTCVDDTVLKEKYYPSPKKKATRSGDGAKGLKLILLHNSNFRQMRA</sequence>
<dbReference type="InterPro" id="IPR008984">
    <property type="entry name" value="SMAD_FHA_dom_sf"/>
</dbReference>